<dbReference type="InterPro" id="IPR023753">
    <property type="entry name" value="FAD/NAD-binding_dom"/>
</dbReference>
<dbReference type="InterPro" id="IPR036188">
    <property type="entry name" value="FAD/NAD-bd_sf"/>
</dbReference>
<name>A0ABU8TN65_9HYPH</name>
<dbReference type="GO" id="GO:0016491">
    <property type="term" value="F:oxidoreductase activity"/>
    <property type="evidence" value="ECO:0007669"/>
    <property type="project" value="UniProtKB-KW"/>
</dbReference>
<evidence type="ECO:0000259" key="6">
    <source>
        <dbReference type="Pfam" id="PF07992"/>
    </source>
</evidence>
<dbReference type="InterPro" id="IPR016156">
    <property type="entry name" value="FAD/NAD-linked_Rdtase_dimer_sf"/>
</dbReference>
<dbReference type="Proteomes" id="UP001385499">
    <property type="component" value="Unassembled WGS sequence"/>
</dbReference>
<dbReference type="InterPro" id="IPR050446">
    <property type="entry name" value="FAD-oxidoreductase/Apoptosis"/>
</dbReference>
<evidence type="ECO:0000256" key="3">
    <source>
        <dbReference type="ARBA" id="ARBA00022827"/>
    </source>
</evidence>
<dbReference type="Pfam" id="PF07992">
    <property type="entry name" value="Pyr_redox_2"/>
    <property type="match status" value="1"/>
</dbReference>
<dbReference type="EMBL" id="JBAKIA010000012">
    <property type="protein sequence ID" value="MEJ8475608.1"/>
    <property type="molecule type" value="Genomic_DNA"/>
</dbReference>
<dbReference type="InterPro" id="IPR028202">
    <property type="entry name" value="Reductase_C"/>
</dbReference>
<protein>
    <submittedName>
        <fullName evidence="8">FAD/NAD(P)-binding oxidoreductase</fullName>
        <ecNumber evidence="8">1.-.-.-</ecNumber>
    </submittedName>
</protein>
<dbReference type="PRINTS" id="PR00368">
    <property type="entry name" value="FADPNR"/>
</dbReference>
<keyword evidence="4 8" id="KW-0560">Oxidoreductase</keyword>
<evidence type="ECO:0000259" key="7">
    <source>
        <dbReference type="Pfam" id="PF14759"/>
    </source>
</evidence>
<feature type="region of interest" description="Disordered" evidence="5">
    <location>
        <begin position="389"/>
        <end position="416"/>
    </location>
</feature>
<feature type="domain" description="Reductase C-terminal" evidence="7">
    <location>
        <begin position="323"/>
        <end position="405"/>
    </location>
</feature>
<comment type="cofactor">
    <cofactor evidence="1">
        <name>FAD</name>
        <dbReference type="ChEBI" id="CHEBI:57692"/>
    </cofactor>
</comment>
<organism evidence="8 9">
    <name type="scientific">Roseibium algae</name>
    <dbReference type="NCBI Taxonomy" id="3123038"/>
    <lineage>
        <taxon>Bacteria</taxon>
        <taxon>Pseudomonadati</taxon>
        <taxon>Pseudomonadota</taxon>
        <taxon>Alphaproteobacteria</taxon>
        <taxon>Hyphomicrobiales</taxon>
        <taxon>Stappiaceae</taxon>
        <taxon>Roseibium</taxon>
    </lineage>
</organism>
<dbReference type="RefSeq" id="WP_340275757.1">
    <property type="nucleotide sequence ID" value="NZ_JBAKIA010000012.1"/>
</dbReference>
<evidence type="ECO:0000256" key="5">
    <source>
        <dbReference type="SAM" id="MobiDB-lite"/>
    </source>
</evidence>
<dbReference type="Gene3D" id="3.50.50.60">
    <property type="entry name" value="FAD/NAD(P)-binding domain"/>
    <property type="match status" value="2"/>
</dbReference>
<gene>
    <name evidence="8" type="ORF">V6575_16065</name>
</gene>
<dbReference type="Gene3D" id="3.30.390.30">
    <property type="match status" value="1"/>
</dbReference>
<evidence type="ECO:0000256" key="1">
    <source>
        <dbReference type="ARBA" id="ARBA00001974"/>
    </source>
</evidence>
<reference evidence="8 9" key="1">
    <citation type="submission" date="2024-02" db="EMBL/GenBank/DDBJ databases">
        <title>Roseibium algae sp. nov., isolated from marine alga (Grateloupia sp.), showing potential in myo-inositol conversion.</title>
        <authorList>
            <person name="Wang Y."/>
        </authorList>
    </citation>
    <scope>NUCLEOTIDE SEQUENCE [LARGE SCALE GENOMIC DNA]</scope>
    <source>
        <strain evidence="8 9">H3510</strain>
    </source>
</reference>
<evidence type="ECO:0000313" key="9">
    <source>
        <dbReference type="Proteomes" id="UP001385499"/>
    </source>
</evidence>
<dbReference type="PANTHER" id="PTHR43557">
    <property type="entry name" value="APOPTOSIS-INDUCING FACTOR 1"/>
    <property type="match status" value="1"/>
</dbReference>
<feature type="domain" description="FAD/NAD(P)-binding" evidence="6">
    <location>
        <begin position="7"/>
        <end position="304"/>
    </location>
</feature>
<feature type="compositionally biased region" description="Polar residues" evidence="5">
    <location>
        <begin position="398"/>
        <end position="416"/>
    </location>
</feature>
<dbReference type="EC" id="1.-.-.-" evidence="8"/>
<comment type="caution">
    <text evidence="8">The sequence shown here is derived from an EMBL/GenBank/DDBJ whole genome shotgun (WGS) entry which is preliminary data.</text>
</comment>
<evidence type="ECO:0000256" key="4">
    <source>
        <dbReference type="ARBA" id="ARBA00023002"/>
    </source>
</evidence>
<proteinExistence type="predicted"/>
<dbReference type="SUPFAM" id="SSF51905">
    <property type="entry name" value="FAD/NAD(P)-binding domain"/>
    <property type="match status" value="2"/>
</dbReference>
<evidence type="ECO:0000256" key="2">
    <source>
        <dbReference type="ARBA" id="ARBA00022630"/>
    </source>
</evidence>
<dbReference type="PRINTS" id="PR00411">
    <property type="entry name" value="PNDRDTASEI"/>
</dbReference>
<accession>A0ABU8TN65</accession>
<keyword evidence="9" id="KW-1185">Reference proteome</keyword>
<sequence>MTQETQTVVIIGAGQAGLSVCAKLRSLGHTGPITLIGAEDTPPYQRPPLSKAYALGDMEMDRLLLRPLDFYQANNITLKTSTHVTGIDRVSKTVKTAAGKTFEYDSLVLATGAPPRKLPASIGGDLEGVYCIRTLEDADGFAEHLETSKSALIVGGGYIGLEAAAVAAKRGLKVTLIEAADRILGRVASPQTADYFRALHKAHGVEILEQTGLAKLTGENGQVTGADLSNGAHLAADFVIVGIGVIPEASLAEAAGLTLENGISVDDHCRTNDPSIYAAGDCASFPTSKGRIRLESVGNAIAQADAAAAAILGSDAPYVAKPWFWSDQYDVKLQIAGLNSGYDRVVTRQNDEKSCSFWYFKGDILLAVDAMNDPRAYMIGKRMIENGQSPIDSEIGNPEQNLKTLTVSPNGGMSKS</sequence>
<evidence type="ECO:0000313" key="8">
    <source>
        <dbReference type="EMBL" id="MEJ8475608.1"/>
    </source>
</evidence>
<keyword evidence="3" id="KW-0274">FAD</keyword>
<dbReference type="PANTHER" id="PTHR43557:SF2">
    <property type="entry name" value="RIESKE DOMAIN-CONTAINING PROTEIN-RELATED"/>
    <property type="match status" value="1"/>
</dbReference>
<keyword evidence="2" id="KW-0285">Flavoprotein</keyword>
<dbReference type="Pfam" id="PF14759">
    <property type="entry name" value="Reductase_C"/>
    <property type="match status" value="1"/>
</dbReference>
<dbReference type="SUPFAM" id="SSF55424">
    <property type="entry name" value="FAD/NAD-linked reductases, dimerisation (C-terminal) domain"/>
    <property type="match status" value="1"/>
</dbReference>